<dbReference type="PIRSF" id="PIRSF005917">
    <property type="entry name" value="MTase_YraL"/>
    <property type="match status" value="1"/>
</dbReference>
<evidence type="ECO:0000313" key="11">
    <source>
        <dbReference type="Proteomes" id="UP000065220"/>
    </source>
</evidence>
<dbReference type="EMBL" id="CP014228">
    <property type="protein sequence ID" value="AMD86768.1"/>
    <property type="molecule type" value="Genomic_DNA"/>
</dbReference>
<evidence type="ECO:0000256" key="6">
    <source>
        <dbReference type="HAMAP-Rule" id="MF_01877"/>
    </source>
</evidence>
<keyword evidence="3 6" id="KW-0489">Methyltransferase</keyword>
<keyword evidence="11" id="KW-1185">Reference proteome</keyword>
<evidence type="ECO:0000256" key="5">
    <source>
        <dbReference type="ARBA" id="ARBA00022691"/>
    </source>
</evidence>
<dbReference type="InterPro" id="IPR014776">
    <property type="entry name" value="4pyrrole_Mease_sub2"/>
</dbReference>
<dbReference type="PANTHER" id="PTHR46111">
    <property type="entry name" value="RIBOSOMAL RNA SMALL SUBUNIT METHYLTRANSFERASE I"/>
    <property type="match status" value="1"/>
</dbReference>
<dbReference type="CDD" id="cd11648">
    <property type="entry name" value="RsmI"/>
    <property type="match status" value="1"/>
</dbReference>
<keyword evidence="4 6" id="KW-0808">Transferase</keyword>
<proteinExistence type="inferred from homology"/>
<dbReference type="HAMAP" id="MF_01877">
    <property type="entry name" value="16SrRNA_methyltr_I"/>
    <property type="match status" value="1"/>
</dbReference>
<dbReference type="PROSITE" id="PS01296">
    <property type="entry name" value="RSMI"/>
    <property type="match status" value="1"/>
</dbReference>
<dbReference type="RefSeq" id="WP_067940774.1">
    <property type="nucleotide sequence ID" value="NZ_CP014228.1"/>
</dbReference>
<dbReference type="STRING" id="111015.AXF14_03050"/>
<dbReference type="InterPro" id="IPR018063">
    <property type="entry name" value="SAM_MeTrfase_RsmI_CS"/>
</dbReference>
<comment type="catalytic activity">
    <reaction evidence="6">
        <text>cytidine(1402) in 16S rRNA + S-adenosyl-L-methionine = 2'-O-methylcytidine(1402) in 16S rRNA + S-adenosyl-L-homocysteine + H(+)</text>
        <dbReference type="Rhea" id="RHEA:42924"/>
        <dbReference type="Rhea" id="RHEA-COMP:10285"/>
        <dbReference type="Rhea" id="RHEA-COMP:10286"/>
        <dbReference type="ChEBI" id="CHEBI:15378"/>
        <dbReference type="ChEBI" id="CHEBI:57856"/>
        <dbReference type="ChEBI" id="CHEBI:59789"/>
        <dbReference type="ChEBI" id="CHEBI:74495"/>
        <dbReference type="ChEBI" id="CHEBI:82748"/>
        <dbReference type="EC" id="2.1.1.198"/>
    </reaction>
</comment>
<comment type="subcellular location">
    <subcellularLocation>
        <location evidence="6">Cytoplasm</location>
    </subcellularLocation>
</comment>
<dbReference type="Pfam" id="PF23016">
    <property type="entry name" value="RsmI_C"/>
    <property type="match status" value="1"/>
</dbReference>
<dbReference type="PANTHER" id="PTHR46111:SF1">
    <property type="entry name" value="RIBOSOMAL RNA SMALL SUBUNIT METHYLTRANSFERASE I"/>
    <property type="match status" value="1"/>
</dbReference>
<dbReference type="NCBIfam" id="TIGR00096">
    <property type="entry name" value="16S rRNA (cytidine(1402)-2'-O)-methyltransferase"/>
    <property type="match status" value="1"/>
</dbReference>
<evidence type="ECO:0000256" key="2">
    <source>
        <dbReference type="ARBA" id="ARBA00022552"/>
    </source>
</evidence>
<feature type="compositionally biased region" description="Low complexity" evidence="7">
    <location>
        <begin position="1"/>
        <end position="16"/>
    </location>
</feature>
<evidence type="ECO:0000256" key="1">
    <source>
        <dbReference type="ARBA" id="ARBA00022490"/>
    </source>
</evidence>
<dbReference type="AlphaFoldDB" id="A0A0X8JD91"/>
<reference evidence="11" key="1">
    <citation type="submission" date="2016-02" db="EMBL/GenBank/DDBJ databases">
        <authorList>
            <person name="Holder M.E."/>
            <person name="Ajami N.J."/>
            <person name="Petrosino J.F."/>
        </authorList>
    </citation>
    <scope>NUCLEOTIDE SEQUENCE [LARGE SCALE GENOMIC DNA]</scope>
    <source>
        <strain evidence="11">CCUG 36733</strain>
    </source>
</reference>
<keyword evidence="5 6" id="KW-0949">S-adenosyl-L-methionine</keyword>
<dbReference type="InterPro" id="IPR053910">
    <property type="entry name" value="RsmI_HTH"/>
</dbReference>
<dbReference type="InterPro" id="IPR008189">
    <property type="entry name" value="rRNA_ssu_MeTfrase_I"/>
</dbReference>
<dbReference type="SUPFAM" id="SSF53790">
    <property type="entry name" value="Tetrapyrrole methylase"/>
    <property type="match status" value="1"/>
</dbReference>
<dbReference type="OrthoDB" id="9809084at2"/>
<dbReference type="InterPro" id="IPR035996">
    <property type="entry name" value="4pyrrol_Methylase_sf"/>
</dbReference>
<evidence type="ECO:0000256" key="7">
    <source>
        <dbReference type="SAM" id="MobiDB-lite"/>
    </source>
</evidence>
<feature type="domain" description="Tetrapyrrole methylase" evidence="8">
    <location>
        <begin position="37"/>
        <end position="238"/>
    </location>
</feature>
<organism evidence="10 11">
    <name type="scientific">Actinomyces radicidentis</name>
    <dbReference type="NCBI Taxonomy" id="111015"/>
    <lineage>
        <taxon>Bacteria</taxon>
        <taxon>Bacillati</taxon>
        <taxon>Actinomycetota</taxon>
        <taxon>Actinomycetes</taxon>
        <taxon>Actinomycetales</taxon>
        <taxon>Actinomycetaceae</taxon>
        <taxon>Actinomyces</taxon>
    </lineage>
</organism>
<evidence type="ECO:0000259" key="8">
    <source>
        <dbReference type="Pfam" id="PF00590"/>
    </source>
</evidence>
<comment type="function">
    <text evidence="6">Catalyzes the 2'-O-methylation of the ribose of cytidine 1402 (C1402) in 16S rRNA.</text>
</comment>
<accession>A0A0X8JD91</accession>
<dbReference type="InterPro" id="IPR000878">
    <property type="entry name" value="4pyrrol_Mease"/>
</dbReference>
<dbReference type="Proteomes" id="UP000065220">
    <property type="component" value="Chromosome"/>
</dbReference>
<evidence type="ECO:0000256" key="3">
    <source>
        <dbReference type="ARBA" id="ARBA00022603"/>
    </source>
</evidence>
<sequence>MTETTPTPSDSAPAPDGARVPTADADGTDLAPRPGTITLAATPIGNTGDASPRLRSALAHADVVAAEDTRRVLNLAQRLGLRIPGRVLAFHEHNERDRAGELIEAARGGASVLMVSDAGMPSVSDPGYRLVVAATQADVPVTVAPGPSAVLTALALSGLASDRFCFEGFLPRKAGEQERALAELADERRTLIFFESPRRVHATLTAMAAAFGADRRAALCRELTKTHEEVRRATLGELVGSTADGELGEIVLVVAGAEPRSADPREAAREALALADEGLRLKAAAARVAQESGLRTNEVYRAALALREGRQD</sequence>
<evidence type="ECO:0000313" key="10">
    <source>
        <dbReference type="EMBL" id="AMD86768.1"/>
    </source>
</evidence>
<evidence type="ECO:0000259" key="9">
    <source>
        <dbReference type="Pfam" id="PF23016"/>
    </source>
</evidence>
<dbReference type="GO" id="GO:0005737">
    <property type="term" value="C:cytoplasm"/>
    <property type="evidence" value="ECO:0007669"/>
    <property type="project" value="UniProtKB-SubCell"/>
</dbReference>
<keyword evidence="1 6" id="KW-0963">Cytoplasm</keyword>
<comment type="similarity">
    <text evidence="6">Belongs to the methyltransferase superfamily. RsmI family.</text>
</comment>
<evidence type="ECO:0000256" key="4">
    <source>
        <dbReference type="ARBA" id="ARBA00022679"/>
    </source>
</evidence>
<dbReference type="FunFam" id="3.40.1010.10:FF:000007">
    <property type="entry name" value="Ribosomal RNA small subunit methyltransferase I"/>
    <property type="match status" value="1"/>
</dbReference>
<dbReference type="FunFam" id="3.30.950.10:FF:000002">
    <property type="entry name" value="Ribosomal RNA small subunit methyltransferase I"/>
    <property type="match status" value="1"/>
</dbReference>
<name>A0A0X8JD91_ACTRD</name>
<feature type="region of interest" description="Disordered" evidence="7">
    <location>
        <begin position="1"/>
        <end position="48"/>
    </location>
</feature>
<keyword evidence="2 6" id="KW-0698">rRNA processing</keyword>
<dbReference type="KEGG" id="ard:AXF14_03050"/>
<feature type="domain" description="RsmI HTH" evidence="9">
    <location>
        <begin position="266"/>
        <end position="307"/>
    </location>
</feature>
<dbReference type="GO" id="GO:0070677">
    <property type="term" value="F:rRNA (cytosine-2'-O-)-methyltransferase activity"/>
    <property type="evidence" value="ECO:0007669"/>
    <property type="project" value="UniProtKB-UniRule"/>
</dbReference>
<protein>
    <recommendedName>
        <fullName evidence="6">Ribosomal RNA small subunit methyltransferase I</fullName>
        <ecNumber evidence="6">2.1.1.198</ecNumber>
    </recommendedName>
    <alternativeName>
        <fullName evidence="6">16S rRNA 2'-O-ribose C1402 methyltransferase</fullName>
    </alternativeName>
    <alternativeName>
        <fullName evidence="6">rRNA (cytidine-2'-O-)-methyltransferase RsmI</fullName>
    </alternativeName>
</protein>
<dbReference type="InterPro" id="IPR014777">
    <property type="entry name" value="4pyrrole_Mease_sub1"/>
</dbReference>
<dbReference type="Gene3D" id="3.40.1010.10">
    <property type="entry name" value="Cobalt-precorrin-4 Transmethylase, Domain 1"/>
    <property type="match status" value="1"/>
</dbReference>
<dbReference type="Gene3D" id="3.30.950.10">
    <property type="entry name" value="Methyltransferase, Cobalt-precorrin-4 Transmethylase, Domain 2"/>
    <property type="match status" value="1"/>
</dbReference>
<dbReference type="EC" id="2.1.1.198" evidence="6"/>
<dbReference type="Pfam" id="PF00590">
    <property type="entry name" value="TP_methylase"/>
    <property type="match status" value="1"/>
</dbReference>
<gene>
    <name evidence="6" type="primary">rsmI</name>
    <name evidence="10" type="ORF">AXF14_03050</name>
</gene>